<evidence type="ECO:0000256" key="3">
    <source>
        <dbReference type="ARBA" id="ARBA00022801"/>
    </source>
</evidence>
<organism evidence="4 5">
    <name type="scientific">Lederbergia graminis</name>
    <dbReference type="NCBI Taxonomy" id="735518"/>
    <lineage>
        <taxon>Bacteria</taxon>
        <taxon>Bacillati</taxon>
        <taxon>Bacillota</taxon>
        <taxon>Bacilli</taxon>
        <taxon>Bacillales</taxon>
        <taxon>Bacillaceae</taxon>
        <taxon>Lederbergia</taxon>
    </lineage>
</organism>
<sequence length="258" mass="30205">MNNIIDAHIHLDLYKEKEIEHIMESLESARCTDLVSVSFHLESCRKNLELAKIYPQVKPAFGFHPEQELLTDHEAADLFQWMEANLDKMVAVGEVGLPYYSRIESEGAFSLEGYTELLDAFLRFAKKWDKPVVLHAVYDDAPIVCNLLEKHSIKNAHFHWFKGDNKTIERMIQNGYHISITPDVMYEEEIQRLVARYPLQQMMVETDGPWQFESEFAEKITQPNMIHRSVGRIAEIKQLDVHKVYEILYRNTKGFYQL</sequence>
<dbReference type="EMBL" id="JBHSMC010000014">
    <property type="protein sequence ID" value="MFC5465495.1"/>
    <property type="molecule type" value="Genomic_DNA"/>
</dbReference>
<comment type="similarity">
    <text evidence="1">Belongs to the metallo-dependent hydrolases superfamily. TatD-type hydrolase family.</text>
</comment>
<keyword evidence="5" id="KW-1185">Reference proteome</keyword>
<proteinExistence type="inferred from homology"/>
<dbReference type="InterPro" id="IPR001130">
    <property type="entry name" value="TatD-like"/>
</dbReference>
<dbReference type="CDD" id="cd01310">
    <property type="entry name" value="TatD_DNAse"/>
    <property type="match status" value="1"/>
</dbReference>
<dbReference type="GO" id="GO:0016787">
    <property type="term" value="F:hydrolase activity"/>
    <property type="evidence" value="ECO:0007669"/>
    <property type="project" value="UniProtKB-KW"/>
</dbReference>
<evidence type="ECO:0000256" key="1">
    <source>
        <dbReference type="ARBA" id="ARBA00009275"/>
    </source>
</evidence>
<dbReference type="InterPro" id="IPR018228">
    <property type="entry name" value="DNase_TatD-rel_CS"/>
</dbReference>
<gene>
    <name evidence="4" type="ORF">ACFPM4_12110</name>
</gene>
<dbReference type="PANTHER" id="PTHR46317">
    <property type="entry name" value="HYDROLASE OF PHP SUPERFAMILY-RELATED PROTEIN"/>
    <property type="match status" value="1"/>
</dbReference>
<dbReference type="Gene3D" id="3.20.20.140">
    <property type="entry name" value="Metal-dependent hydrolases"/>
    <property type="match status" value="1"/>
</dbReference>
<evidence type="ECO:0000256" key="2">
    <source>
        <dbReference type="ARBA" id="ARBA00022723"/>
    </source>
</evidence>
<dbReference type="SUPFAM" id="SSF51556">
    <property type="entry name" value="Metallo-dependent hydrolases"/>
    <property type="match status" value="1"/>
</dbReference>
<evidence type="ECO:0000313" key="4">
    <source>
        <dbReference type="EMBL" id="MFC5465495.1"/>
    </source>
</evidence>
<dbReference type="InterPro" id="IPR032466">
    <property type="entry name" value="Metal_Hydrolase"/>
</dbReference>
<dbReference type="PIRSF" id="PIRSF005902">
    <property type="entry name" value="DNase_TatD"/>
    <property type="match status" value="1"/>
</dbReference>
<dbReference type="Pfam" id="PF01026">
    <property type="entry name" value="TatD_DNase"/>
    <property type="match status" value="1"/>
</dbReference>
<dbReference type="PANTHER" id="PTHR46317:SF1">
    <property type="entry name" value="HYDROLASE, TATD FAMILY"/>
    <property type="match status" value="1"/>
</dbReference>
<accession>A0ABW0LI90</accession>
<keyword evidence="2" id="KW-0479">Metal-binding</keyword>
<dbReference type="Proteomes" id="UP001596147">
    <property type="component" value="Unassembled WGS sequence"/>
</dbReference>
<evidence type="ECO:0000313" key="5">
    <source>
        <dbReference type="Proteomes" id="UP001596147"/>
    </source>
</evidence>
<dbReference type="PROSITE" id="PS01137">
    <property type="entry name" value="TATD_1"/>
    <property type="match status" value="1"/>
</dbReference>
<name>A0ABW0LI90_9BACI</name>
<dbReference type="RefSeq" id="WP_382351928.1">
    <property type="nucleotide sequence ID" value="NZ_JBHSMC010000014.1"/>
</dbReference>
<protein>
    <submittedName>
        <fullName evidence="4">TatD family hydrolase</fullName>
    </submittedName>
</protein>
<keyword evidence="3 4" id="KW-0378">Hydrolase</keyword>
<reference evidence="5" key="1">
    <citation type="journal article" date="2019" name="Int. J. Syst. Evol. Microbiol.">
        <title>The Global Catalogue of Microorganisms (GCM) 10K type strain sequencing project: providing services to taxonomists for standard genome sequencing and annotation.</title>
        <authorList>
            <consortium name="The Broad Institute Genomics Platform"/>
            <consortium name="The Broad Institute Genome Sequencing Center for Infectious Disease"/>
            <person name="Wu L."/>
            <person name="Ma J."/>
        </authorList>
    </citation>
    <scope>NUCLEOTIDE SEQUENCE [LARGE SCALE GENOMIC DNA]</scope>
    <source>
        <strain evidence="5">CGMCC 1.12237</strain>
    </source>
</reference>
<comment type="caution">
    <text evidence="4">The sequence shown here is derived from an EMBL/GenBank/DDBJ whole genome shotgun (WGS) entry which is preliminary data.</text>
</comment>